<dbReference type="PANTHER" id="PTHR31989">
    <property type="entry name" value="NAC DOMAIN-CONTAINING PROTEIN 82-RELATED"/>
    <property type="match status" value="1"/>
</dbReference>
<reference evidence="8" key="1">
    <citation type="journal article" date="2021" name="Nat. Commun.">
        <title>Genomic analyses provide insights into spinach domestication and the genetic basis of agronomic traits.</title>
        <authorList>
            <person name="Cai X."/>
            <person name="Sun X."/>
            <person name="Xu C."/>
            <person name="Sun H."/>
            <person name="Wang X."/>
            <person name="Ge C."/>
            <person name="Zhang Z."/>
            <person name="Wang Q."/>
            <person name="Fei Z."/>
            <person name="Jiao C."/>
            <person name="Wang Q."/>
        </authorList>
    </citation>
    <scope>NUCLEOTIDE SEQUENCE [LARGE SCALE GENOMIC DNA]</scope>
    <source>
        <strain evidence="8">cv. Varoflay</strain>
    </source>
</reference>
<dbReference type="Proteomes" id="UP000813463">
    <property type="component" value="Chromosome 6"/>
</dbReference>
<comment type="subcellular location">
    <subcellularLocation>
        <location evidence="1">Nucleus</location>
    </subcellularLocation>
</comment>
<keyword evidence="3" id="KW-0238">DNA-binding</keyword>
<evidence type="ECO:0000256" key="1">
    <source>
        <dbReference type="ARBA" id="ARBA00004123"/>
    </source>
</evidence>
<dbReference type="Gene3D" id="2.170.150.80">
    <property type="entry name" value="NAC domain"/>
    <property type="match status" value="1"/>
</dbReference>
<dbReference type="GeneID" id="130464100"/>
<evidence type="ECO:0000256" key="2">
    <source>
        <dbReference type="ARBA" id="ARBA00023015"/>
    </source>
</evidence>
<feature type="compositionally biased region" description="Polar residues" evidence="6">
    <location>
        <begin position="1"/>
        <end position="11"/>
    </location>
</feature>
<dbReference type="Pfam" id="PF02365">
    <property type="entry name" value="NAM"/>
    <property type="match status" value="1"/>
</dbReference>
<feature type="domain" description="NAC" evidence="7">
    <location>
        <begin position="19"/>
        <end position="179"/>
    </location>
</feature>
<evidence type="ECO:0000256" key="4">
    <source>
        <dbReference type="ARBA" id="ARBA00023163"/>
    </source>
</evidence>
<dbReference type="PROSITE" id="PS51005">
    <property type="entry name" value="NAC"/>
    <property type="match status" value="1"/>
</dbReference>
<evidence type="ECO:0000259" key="7">
    <source>
        <dbReference type="PROSITE" id="PS51005"/>
    </source>
</evidence>
<evidence type="ECO:0000256" key="5">
    <source>
        <dbReference type="ARBA" id="ARBA00023242"/>
    </source>
</evidence>
<feature type="region of interest" description="Disordered" evidence="6">
    <location>
        <begin position="1"/>
        <end position="20"/>
    </location>
</feature>
<gene>
    <name evidence="9" type="primary">LOC130464100</name>
</gene>
<keyword evidence="4" id="KW-0804">Transcription</keyword>
<organism evidence="8 9">
    <name type="scientific">Spinacia oleracea</name>
    <name type="common">Spinach</name>
    <dbReference type="NCBI Taxonomy" id="3562"/>
    <lineage>
        <taxon>Eukaryota</taxon>
        <taxon>Viridiplantae</taxon>
        <taxon>Streptophyta</taxon>
        <taxon>Embryophyta</taxon>
        <taxon>Tracheophyta</taxon>
        <taxon>Spermatophyta</taxon>
        <taxon>Magnoliopsida</taxon>
        <taxon>eudicotyledons</taxon>
        <taxon>Gunneridae</taxon>
        <taxon>Pentapetalae</taxon>
        <taxon>Caryophyllales</taxon>
        <taxon>Chenopodiaceae</taxon>
        <taxon>Chenopodioideae</taxon>
        <taxon>Anserineae</taxon>
        <taxon>Spinacia</taxon>
    </lineage>
</organism>
<accession>A0ABM3R1I3</accession>
<evidence type="ECO:0000256" key="3">
    <source>
        <dbReference type="ARBA" id="ARBA00023125"/>
    </source>
</evidence>
<keyword evidence="8" id="KW-1185">Reference proteome</keyword>
<reference evidence="9" key="2">
    <citation type="submission" date="2025-08" db="UniProtKB">
        <authorList>
            <consortium name="RefSeq"/>
        </authorList>
    </citation>
    <scope>IDENTIFICATION</scope>
    <source>
        <tissue evidence="9">Leaf</tissue>
    </source>
</reference>
<name>A0ABM3R1I3_SPIOL</name>
<keyword evidence="5" id="KW-0539">Nucleus</keyword>
<dbReference type="RefSeq" id="XP_056689488.1">
    <property type="nucleotide sequence ID" value="XM_056833510.1"/>
</dbReference>
<evidence type="ECO:0000256" key="6">
    <source>
        <dbReference type="SAM" id="MobiDB-lite"/>
    </source>
</evidence>
<evidence type="ECO:0000313" key="8">
    <source>
        <dbReference type="Proteomes" id="UP000813463"/>
    </source>
</evidence>
<keyword evidence="2" id="KW-0805">Transcription regulation</keyword>
<proteinExistence type="predicted"/>
<protein>
    <recommendedName>
        <fullName evidence="7">NAC domain-containing protein</fullName>
    </recommendedName>
</protein>
<dbReference type="SUPFAM" id="SSF101941">
    <property type="entry name" value="NAC domain"/>
    <property type="match status" value="1"/>
</dbReference>
<evidence type="ECO:0000313" key="9">
    <source>
        <dbReference type="RefSeq" id="XP_056689488.1"/>
    </source>
</evidence>
<dbReference type="InterPro" id="IPR036093">
    <property type="entry name" value="NAC_dom_sf"/>
</dbReference>
<dbReference type="InterPro" id="IPR003441">
    <property type="entry name" value="NAC-dom"/>
</dbReference>
<sequence>MTQPNSTSKMTSLPPSSSPLPGFVFQPTPREIFTYFLPQRLLFGLESLLTYQDFVSDIDLYENKTPEDISESSEQTEFYFFTKCKGSGKKIKREIPGKGNWTSHSQTIDCLVEIEGKERRVGSSRQFKFQNNPCKDSRVSWIMHEYLADKDYIKDVALSKNCKNINNESIIALCHVYKKVETKAENNVVKYSNTILNNKRKGDCMLMLEGSKKICINNETIRTSNEEETMKISIINGDDKEITEANYVDKDIDEVLNMINFNDLSSEIDDWDFNNKNDDYTTNITTTIDDANFERVLSSEEHKWSSYLNVQQFIETSSDFPTMDAAGFNNNNNENYVSSIEKFLLG</sequence>